<evidence type="ECO:0000313" key="12">
    <source>
        <dbReference type="EMBL" id="TXC76986.1"/>
    </source>
</evidence>
<dbReference type="Gene3D" id="1.10.760.10">
    <property type="entry name" value="Cytochrome c-like domain"/>
    <property type="match status" value="2"/>
</dbReference>
<evidence type="ECO:0000256" key="6">
    <source>
        <dbReference type="ARBA" id="ARBA00023002"/>
    </source>
</evidence>
<gene>
    <name evidence="12" type="ORF">FRX97_10265</name>
</gene>
<dbReference type="InterPro" id="IPR026259">
    <property type="entry name" value="MauG/Cytc_peroxidase"/>
</dbReference>
<feature type="binding site" description="covalent" evidence="8">
    <location>
        <position position="247"/>
    </location>
    <ligand>
        <name>heme c</name>
        <dbReference type="ChEBI" id="CHEBI:61717"/>
        <label>2</label>
    </ligand>
</feature>
<dbReference type="RefSeq" id="WP_147015124.1">
    <property type="nucleotide sequence ID" value="NZ_VORB01000009.1"/>
</dbReference>
<feature type="binding site" description="axial binding residue" evidence="9">
    <location>
        <position position="97"/>
    </location>
    <ligand>
        <name>heme c</name>
        <dbReference type="ChEBI" id="CHEBI:61717"/>
        <label>1</label>
    </ligand>
    <ligandPart>
        <name>Fe</name>
        <dbReference type="ChEBI" id="CHEBI:18248"/>
    </ligandPart>
</feature>
<evidence type="ECO:0000256" key="7">
    <source>
        <dbReference type="ARBA" id="ARBA00023004"/>
    </source>
</evidence>
<name>A0A5C6UY53_9FLAO</name>
<feature type="binding site" description="covalent" evidence="8">
    <location>
        <position position="96"/>
    </location>
    <ligand>
        <name>heme c</name>
        <dbReference type="ChEBI" id="CHEBI:61717"/>
        <label>1</label>
    </ligand>
</feature>
<dbReference type="PROSITE" id="PS51257">
    <property type="entry name" value="PROKAR_LIPOPROTEIN"/>
    <property type="match status" value="1"/>
</dbReference>
<feature type="binding site" description="covalent" evidence="8">
    <location>
        <position position="93"/>
    </location>
    <ligand>
        <name>heme c</name>
        <dbReference type="ChEBI" id="CHEBI:61717"/>
        <label>1</label>
    </ligand>
</feature>
<dbReference type="Proteomes" id="UP000321168">
    <property type="component" value="Unassembled WGS sequence"/>
</dbReference>
<evidence type="ECO:0000256" key="2">
    <source>
        <dbReference type="ARBA" id="ARBA00022617"/>
    </source>
</evidence>
<dbReference type="GO" id="GO:0020037">
    <property type="term" value="F:heme binding"/>
    <property type="evidence" value="ECO:0007669"/>
    <property type="project" value="InterPro"/>
</dbReference>
<dbReference type="EMBL" id="VORB01000009">
    <property type="protein sequence ID" value="TXC76986.1"/>
    <property type="molecule type" value="Genomic_DNA"/>
</dbReference>
<proteinExistence type="predicted"/>
<comment type="subcellular location">
    <subcellularLocation>
        <location evidence="1">Periplasm</location>
    </subcellularLocation>
</comment>
<evidence type="ECO:0000256" key="9">
    <source>
        <dbReference type="PIRSR" id="PIRSR000294-2"/>
    </source>
</evidence>
<organism evidence="12 13">
    <name type="scientific">Luteibaculum oceani</name>
    <dbReference type="NCBI Taxonomy" id="1294296"/>
    <lineage>
        <taxon>Bacteria</taxon>
        <taxon>Pseudomonadati</taxon>
        <taxon>Bacteroidota</taxon>
        <taxon>Flavobacteriia</taxon>
        <taxon>Flavobacteriales</taxon>
        <taxon>Luteibaculaceae</taxon>
        <taxon>Luteibaculum</taxon>
    </lineage>
</organism>
<evidence type="ECO:0000256" key="3">
    <source>
        <dbReference type="ARBA" id="ARBA00022723"/>
    </source>
</evidence>
<keyword evidence="12" id="KW-0575">Peroxidase</keyword>
<evidence type="ECO:0000313" key="13">
    <source>
        <dbReference type="Proteomes" id="UP000321168"/>
    </source>
</evidence>
<sequence>MKGLLLYLFLGFTFAACTVCTEPVPASEVPQELRIPAEPYNYQQLAFHEAYQDNFTQVQDNESAENVISNWGATLGRVLFYDKKLSKNNRISCASCHIQAHGFSDTARFSTGFEGGKTTRHSMSLINARYYASGRFFWDERAATLEEQVLMPIQDKVEMGMPLDSLELKLAKTSYYPWLFKKAFGSDSIHATLIAKALAQFVRSIVSSDTKYHAAKGNRDPKSPFPGFTFQENLGKEIFFGSKKVNCSSCHITNAFVAANPRNNGVRNGDFGTYQTSGNPQDVGAFKSTTLVDIASRGPYMHDGSMATLEEVIEHYNSGLTNGDGNLDRHIVDENGEGFKMNMNKEEKEALLAFLKTLSSENIRSHEAYSNPFITTN</sequence>
<keyword evidence="13" id="KW-1185">Reference proteome</keyword>
<dbReference type="PANTHER" id="PTHR30600:SF10">
    <property type="entry name" value="BLL6722 PROTEIN"/>
    <property type="match status" value="1"/>
</dbReference>
<dbReference type="InterPro" id="IPR051395">
    <property type="entry name" value="Cytochrome_c_Peroxidase/MauG"/>
</dbReference>
<dbReference type="InterPro" id="IPR004852">
    <property type="entry name" value="Di-haem_cyt_c_peroxidsae"/>
</dbReference>
<dbReference type="GO" id="GO:0004130">
    <property type="term" value="F:cytochrome-c peroxidase activity"/>
    <property type="evidence" value="ECO:0007669"/>
    <property type="project" value="TreeGrafter"/>
</dbReference>
<evidence type="ECO:0000256" key="10">
    <source>
        <dbReference type="SAM" id="SignalP"/>
    </source>
</evidence>
<dbReference type="PANTHER" id="PTHR30600">
    <property type="entry name" value="CYTOCHROME C PEROXIDASE-RELATED"/>
    <property type="match status" value="1"/>
</dbReference>
<evidence type="ECO:0000256" key="8">
    <source>
        <dbReference type="PIRSR" id="PIRSR000294-1"/>
    </source>
</evidence>
<evidence type="ECO:0000259" key="11">
    <source>
        <dbReference type="PROSITE" id="PS51007"/>
    </source>
</evidence>
<evidence type="ECO:0000256" key="4">
    <source>
        <dbReference type="ARBA" id="ARBA00022729"/>
    </source>
</evidence>
<dbReference type="InterPro" id="IPR036909">
    <property type="entry name" value="Cyt_c-like_dom_sf"/>
</dbReference>
<feature type="binding site" description="axial binding residue" evidence="9">
    <location>
        <position position="251"/>
    </location>
    <ligand>
        <name>heme c</name>
        <dbReference type="ChEBI" id="CHEBI:61717"/>
        <label>2</label>
    </ligand>
    <ligandPart>
        <name>Fe</name>
        <dbReference type="ChEBI" id="CHEBI:18248"/>
    </ligandPart>
</feature>
<reference evidence="12 13" key="1">
    <citation type="submission" date="2019-08" db="EMBL/GenBank/DDBJ databases">
        <title>Genome of Luteibaculum oceani JCM 18817.</title>
        <authorList>
            <person name="Bowman J.P."/>
        </authorList>
    </citation>
    <scope>NUCLEOTIDE SEQUENCE [LARGE SCALE GENOMIC DNA]</scope>
    <source>
        <strain evidence="12 13">JCM 18817</strain>
    </source>
</reference>
<dbReference type="PIRSF" id="PIRSF000294">
    <property type="entry name" value="Cytochrome-c_peroxidase"/>
    <property type="match status" value="1"/>
</dbReference>
<comment type="caution">
    <text evidence="12">The sequence shown here is derived from an EMBL/GenBank/DDBJ whole genome shotgun (WGS) entry which is preliminary data.</text>
</comment>
<keyword evidence="4 10" id="KW-0732">Signal</keyword>
<protein>
    <submittedName>
        <fullName evidence="12">Cytochrome-c peroxidase</fullName>
    </submittedName>
</protein>
<feature type="domain" description="Cytochrome c" evidence="11">
    <location>
        <begin position="230"/>
        <end position="359"/>
    </location>
</feature>
<comment type="PTM">
    <text evidence="8">Binds 2 heme groups per subunit.</text>
</comment>
<feature type="signal peptide" evidence="10">
    <location>
        <begin position="1"/>
        <end position="15"/>
    </location>
</feature>
<comment type="cofactor">
    <cofactor evidence="8">
        <name>heme</name>
        <dbReference type="ChEBI" id="CHEBI:30413"/>
    </cofactor>
    <text evidence="8">Binds 2 heme groups.</text>
</comment>
<dbReference type="GO" id="GO:0042597">
    <property type="term" value="C:periplasmic space"/>
    <property type="evidence" value="ECO:0007669"/>
    <property type="project" value="UniProtKB-SubCell"/>
</dbReference>
<dbReference type="GO" id="GO:0009055">
    <property type="term" value="F:electron transfer activity"/>
    <property type="evidence" value="ECO:0007669"/>
    <property type="project" value="InterPro"/>
</dbReference>
<keyword evidence="5" id="KW-0574">Periplasm</keyword>
<keyword evidence="7 9" id="KW-0408">Iron</keyword>
<feature type="chain" id="PRO_5023032480" evidence="10">
    <location>
        <begin position="16"/>
        <end position="377"/>
    </location>
</feature>
<dbReference type="SUPFAM" id="SSF46626">
    <property type="entry name" value="Cytochrome c"/>
    <property type="match status" value="2"/>
</dbReference>
<dbReference type="InterPro" id="IPR009056">
    <property type="entry name" value="Cyt_c-like_dom"/>
</dbReference>
<accession>A0A5C6UY53</accession>
<keyword evidence="6" id="KW-0560">Oxidoreductase</keyword>
<dbReference type="PROSITE" id="PS51007">
    <property type="entry name" value="CYTC"/>
    <property type="match status" value="1"/>
</dbReference>
<dbReference type="OrthoDB" id="9805202at2"/>
<keyword evidence="2 8" id="KW-0349">Heme</keyword>
<dbReference type="AlphaFoldDB" id="A0A5C6UY53"/>
<dbReference type="Pfam" id="PF03150">
    <property type="entry name" value="CCP_MauG"/>
    <property type="match status" value="1"/>
</dbReference>
<dbReference type="GO" id="GO:0046872">
    <property type="term" value="F:metal ion binding"/>
    <property type="evidence" value="ECO:0007669"/>
    <property type="project" value="UniProtKB-KW"/>
</dbReference>
<evidence type="ECO:0000256" key="5">
    <source>
        <dbReference type="ARBA" id="ARBA00022764"/>
    </source>
</evidence>
<evidence type="ECO:0000256" key="1">
    <source>
        <dbReference type="ARBA" id="ARBA00004418"/>
    </source>
</evidence>
<keyword evidence="3 9" id="KW-0479">Metal-binding</keyword>
<feature type="binding site" description="covalent" evidence="8">
    <location>
        <position position="250"/>
    </location>
    <ligand>
        <name>heme c</name>
        <dbReference type="ChEBI" id="CHEBI:61717"/>
        <label>2</label>
    </ligand>
</feature>